<dbReference type="EMBL" id="QUSF01000739">
    <property type="protein sequence ID" value="RLV76306.1"/>
    <property type="molecule type" value="Genomic_DNA"/>
</dbReference>
<organism evidence="2 4">
    <name type="scientific">Chloebia gouldiae</name>
    <name type="common">Gouldian finch</name>
    <name type="synonym">Erythrura gouldiae</name>
    <dbReference type="NCBI Taxonomy" id="44316"/>
    <lineage>
        <taxon>Eukaryota</taxon>
        <taxon>Metazoa</taxon>
        <taxon>Chordata</taxon>
        <taxon>Craniata</taxon>
        <taxon>Vertebrata</taxon>
        <taxon>Euteleostomi</taxon>
        <taxon>Archelosauria</taxon>
        <taxon>Archosauria</taxon>
        <taxon>Dinosauria</taxon>
        <taxon>Saurischia</taxon>
        <taxon>Theropoda</taxon>
        <taxon>Coelurosauria</taxon>
        <taxon>Aves</taxon>
        <taxon>Neognathae</taxon>
        <taxon>Neoaves</taxon>
        <taxon>Telluraves</taxon>
        <taxon>Australaves</taxon>
        <taxon>Passeriformes</taxon>
        <taxon>Passeroidea</taxon>
        <taxon>Passeridae</taxon>
        <taxon>Chloebia</taxon>
    </lineage>
</organism>
<reference evidence="2" key="2">
    <citation type="submission" date="2018-08" db="EMBL/GenBank/DDBJ databases">
        <authorList>
            <person name="Sabatino S.J."/>
        </authorList>
    </citation>
    <scope>NUCLEOTIDE SEQUENCE</scope>
    <source>
        <strain evidence="2">Red01</strain>
        <tissue evidence="2">Muscle</tissue>
    </source>
</reference>
<accession>A0A3L8R9D3</accession>
<feature type="region of interest" description="Disordered" evidence="1">
    <location>
        <begin position="239"/>
        <end position="272"/>
    </location>
</feature>
<dbReference type="AlphaFoldDB" id="A0A3L8R9D3"/>
<evidence type="ECO:0000313" key="3">
    <source>
        <dbReference type="EMBL" id="RLV76312.1"/>
    </source>
</evidence>
<name>A0A3L8R9D3_CHLGU</name>
<gene>
    <name evidence="2" type="ORF">DV515_00017108</name>
    <name evidence="3" type="ORF">DV515_00017115</name>
</gene>
<evidence type="ECO:0000313" key="2">
    <source>
        <dbReference type="EMBL" id="RLV76306.1"/>
    </source>
</evidence>
<proteinExistence type="predicted"/>
<dbReference type="Proteomes" id="UP000276834">
    <property type="component" value="Unassembled WGS sequence"/>
</dbReference>
<dbReference type="EMBL" id="QUSF01000738">
    <property type="protein sequence ID" value="RLV76312.1"/>
    <property type="molecule type" value="Genomic_DNA"/>
</dbReference>
<protein>
    <submittedName>
        <fullName evidence="2">Uncharacterized protein</fullName>
    </submittedName>
</protein>
<evidence type="ECO:0000256" key="1">
    <source>
        <dbReference type="SAM" id="MobiDB-lite"/>
    </source>
</evidence>
<keyword evidence="4" id="KW-1185">Reference proteome</keyword>
<reference evidence="2 4" key="1">
    <citation type="journal article" date="2018" name="Proc. R. Soc. B">
        <title>A non-coding region near Follistatin controls head colour polymorphism in the Gouldian finch.</title>
        <authorList>
            <person name="Toomey M.B."/>
            <person name="Marques C.I."/>
            <person name="Andrade P."/>
            <person name="Araujo P.M."/>
            <person name="Sabatino S."/>
            <person name="Gazda M.A."/>
            <person name="Afonso S."/>
            <person name="Lopes R.J."/>
            <person name="Corbo J.C."/>
            <person name="Carneiro M."/>
        </authorList>
    </citation>
    <scope>NUCLEOTIDE SEQUENCE [LARGE SCALE GENOMIC DNA]</scope>
    <source>
        <strain evidence="2">Red01</strain>
        <tissue evidence="2">Muscle</tissue>
    </source>
</reference>
<sequence length="272" mass="28708">MVPVAQQALSPSRAGATAEPALSLTCHQPLHINGSFQLDALQLVLQNQLVRGLDVLGQGWLRHQVVLRGHRDSLMASARTSSPHGLFPTPDPTPSVRAQLRGHNSHPELCERRGGGGGDGGLELHRLEERPHHAALLSLLQLREPPQHNVVPCGEPGVSAPGGTAGTAWGRQEQLQGPSTEVLGNVGKPPASPRGTAPSGHVWARWGRGAFQSLQACRHFLCAGGGWVRVVCSAPSNCSAQEGPRRHLGQGAAVPAPHPGDNPNILELTGRR</sequence>
<comment type="caution">
    <text evidence="2">The sequence shown here is derived from an EMBL/GenBank/DDBJ whole genome shotgun (WGS) entry which is preliminary data.</text>
</comment>
<evidence type="ECO:0000313" key="4">
    <source>
        <dbReference type="Proteomes" id="UP000276834"/>
    </source>
</evidence>